<dbReference type="Proteomes" id="UP000521868">
    <property type="component" value="Unassembled WGS sequence"/>
</dbReference>
<dbReference type="SUPFAM" id="SSF55785">
    <property type="entry name" value="PYP-like sensor domain (PAS domain)"/>
    <property type="match status" value="2"/>
</dbReference>
<feature type="domain" description="PAC" evidence="1">
    <location>
        <begin position="299"/>
        <end position="354"/>
    </location>
</feature>
<gene>
    <name evidence="2" type="ORF">RAMLITH_02415</name>
</gene>
<dbReference type="Gene3D" id="3.30.450.20">
    <property type="entry name" value="PAS domain"/>
    <property type="match status" value="3"/>
</dbReference>
<protein>
    <submittedName>
        <fullName evidence="2">PAS domain-containing protein</fullName>
    </submittedName>
</protein>
<dbReference type="InterPro" id="IPR000700">
    <property type="entry name" value="PAS-assoc_C"/>
</dbReference>
<evidence type="ECO:0000259" key="1">
    <source>
        <dbReference type="PROSITE" id="PS50113"/>
    </source>
</evidence>
<dbReference type="InterPro" id="IPR000014">
    <property type="entry name" value="PAS"/>
</dbReference>
<dbReference type="SMART" id="SM00086">
    <property type="entry name" value="PAC"/>
    <property type="match status" value="2"/>
</dbReference>
<keyword evidence="3" id="KW-1185">Reference proteome</keyword>
<reference evidence="2 3" key="1">
    <citation type="journal article" date="2020" name="Nature">
        <title>Bacterial chemolithoautotrophy via manganese oxidation.</title>
        <authorList>
            <person name="Yu H."/>
            <person name="Leadbetter J.R."/>
        </authorList>
    </citation>
    <scope>NUCLEOTIDE SEQUENCE [LARGE SCALE GENOMIC DNA]</scope>
    <source>
        <strain evidence="2 3">RBP-1</strain>
    </source>
</reference>
<dbReference type="InterPro" id="IPR013656">
    <property type="entry name" value="PAS_4"/>
</dbReference>
<dbReference type="AlphaFoldDB" id="A0A7X6DCM5"/>
<name>A0A7X6DCM5_9BURK</name>
<dbReference type="Pfam" id="PF08448">
    <property type="entry name" value="PAS_4"/>
    <property type="match status" value="3"/>
</dbReference>
<dbReference type="PROSITE" id="PS50113">
    <property type="entry name" value="PAC"/>
    <property type="match status" value="1"/>
</dbReference>
<dbReference type="CDD" id="cd00130">
    <property type="entry name" value="PAS"/>
    <property type="match status" value="1"/>
</dbReference>
<evidence type="ECO:0000313" key="2">
    <source>
        <dbReference type="EMBL" id="NKE64663.1"/>
    </source>
</evidence>
<accession>A0A7X6DCM5</accession>
<proteinExistence type="predicted"/>
<dbReference type="InterPro" id="IPR035965">
    <property type="entry name" value="PAS-like_dom_sf"/>
</dbReference>
<dbReference type="InterPro" id="IPR001610">
    <property type="entry name" value="PAC"/>
</dbReference>
<dbReference type="EMBL" id="VTOX01000001">
    <property type="protein sequence ID" value="NKE64663.1"/>
    <property type="molecule type" value="Genomic_DNA"/>
</dbReference>
<comment type="caution">
    <text evidence="2">The sequence shown here is derived from an EMBL/GenBank/DDBJ whole genome shotgun (WGS) entry which is preliminary data.</text>
</comment>
<sequence length="528" mass="58069">MIATRVSWGDQLIRMSCCILGMLGGDGRDRIPQSFEPPALQPASIESASPCFRIAMTTAPALPSCIQGGGDMGARIRAFAWSSHPLGPPAGWPATLQMAISLCLNSSFPTCVYWGPECWLLYNDAWAPVPADKHPGALGRPAREVWTDIWHVIEPQFAQVLTTGEGLALWEQMLPMERGGRVRETWWNYSLTPIRAPDNTVAGIFNQGHEITELVRGRGRRLAEIDRWRDLFRQAPAAIALLRGPEHVFEIANDAYLSLIGQREPVGRRVRDVVPEAEEQGFLALLDGVYRSGEPYVARGAAVQLQRQPDAAPEQFVLDFVYQPVRNAAGEVDGIFVQVTDVTDRSRAEAALRVTNWQLGEERARLAATVEAEQRAQQALRRFTGTLEAQVRSRTAELSRALEAQSAVADRLRATFQTELIYQGFMDTSGVLLDANKAALAGIRAQLHEVAGKPLWDTPWFAATPGAGDAMRAAVKAAVAGQTVRREVELQLPIGPRRFDFTIRPVFNARGELVGLVPEGVDITDTRP</sequence>
<organism evidence="2 3">
    <name type="scientific">Ramlibacter lithotrophicus</name>
    <dbReference type="NCBI Taxonomy" id="2606681"/>
    <lineage>
        <taxon>Bacteria</taxon>
        <taxon>Pseudomonadati</taxon>
        <taxon>Pseudomonadota</taxon>
        <taxon>Betaproteobacteria</taxon>
        <taxon>Burkholderiales</taxon>
        <taxon>Comamonadaceae</taxon>
        <taxon>Ramlibacter</taxon>
    </lineage>
</organism>
<evidence type="ECO:0000313" key="3">
    <source>
        <dbReference type="Proteomes" id="UP000521868"/>
    </source>
</evidence>